<name>A0A382Z7I7_9ZZZZ</name>
<proteinExistence type="predicted"/>
<sequence length="160" mass="19406">MDKRNHLVKSKKPYQDYHFRCWIPKDLDKFFLQKEFRVSLKGYSYSQCKIISNKLHYNAIQIFNKIREGQMNEITLHEVKNILRDKVKQTIKHINHYDSDTNKYDEEVLNERIHQSSEKEKILKERLKSNYKETVGKIEKEIDKILNSKNIKTDKKNVDY</sequence>
<organism evidence="1">
    <name type="scientific">marine metagenome</name>
    <dbReference type="NCBI Taxonomy" id="408172"/>
    <lineage>
        <taxon>unclassified sequences</taxon>
        <taxon>metagenomes</taxon>
        <taxon>ecological metagenomes</taxon>
    </lineage>
</organism>
<dbReference type="AlphaFoldDB" id="A0A382Z7I7"/>
<reference evidence="1" key="1">
    <citation type="submission" date="2018-05" db="EMBL/GenBank/DDBJ databases">
        <authorList>
            <person name="Lanie J.A."/>
            <person name="Ng W.-L."/>
            <person name="Kazmierczak K.M."/>
            <person name="Andrzejewski T.M."/>
            <person name="Davidsen T.M."/>
            <person name="Wayne K.J."/>
            <person name="Tettelin H."/>
            <person name="Glass J.I."/>
            <person name="Rusch D."/>
            <person name="Podicherti R."/>
            <person name="Tsui H.-C.T."/>
            <person name="Winkler M.E."/>
        </authorList>
    </citation>
    <scope>NUCLEOTIDE SEQUENCE</scope>
</reference>
<accession>A0A382Z7I7</accession>
<dbReference type="EMBL" id="UINC01181632">
    <property type="protein sequence ID" value="SVD91413.1"/>
    <property type="molecule type" value="Genomic_DNA"/>
</dbReference>
<feature type="non-terminal residue" evidence="1">
    <location>
        <position position="160"/>
    </location>
</feature>
<evidence type="ECO:0000313" key="1">
    <source>
        <dbReference type="EMBL" id="SVD91413.1"/>
    </source>
</evidence>
<gene>
    <name evidence="1" type="ORF">METZ01_LOCUS444267</name>
</gene>
<protein>
    <submittedName>
        <fullName evidence="1">Uncharacterized protein</fullName>
    </submittedName>
</protein>